<evidence type="ECO:0000256" key="1">
    <source>
        <dbReference type="ARBA" id="ARBA00004236"/>
    </source>
</evidence>
<dbReference type="PANTHER" id="PTHR24037">
    <property type="entry name" value="HEART DEVELOPMENT PROTEIN WITH EGF-LIKE DOMAINS 1"/>
    <property type="match status" value="1"/>
</dbReference>
<keyword evidence="10" id="KW-0812">Transmembrane</keyword>
<keyword evidence="6 10" id="KW-0472">Membrane</keyword>
<evidence type="ECO:0000313" key="12">
    <source>
        <dbReference type="EMBL" id="OPJ79807.1"/>
    </source>
</evidence>
<organism evidence="12 13">
    <name type="scientific">Patagioenas fasciata monilis</name>
    <dbReference type="NCBI Taxonomy" id="372326"/>
    <lineage>
        <taxon>Eukaryota</taxon>
        <taxon>Metazoa</taxon>
        <taxon>Chordata</taxon>
        <taxon>Craniata</taxon>
        <taxon>Vertebrata</taxon>
        <taxon>Euteleostomi</taxon>
        <taxon>Archelosauria</taxon>
        <taxon>Archosauria</taxon>
        <taxon>Dinosauria</taxon>
        <taxon>Saurischia</taxon>
        <taxon>Theropoda</taxon>
        <taxon>Coelurosauria</taxon>
        <taxon>Aves</taxon>
        <taxon>Neognathae</taxon>
        <taxon>Neoaves</taxon>
        <taxon>Columbimorphae</taxon>
        <taxon>Columbiformes</taxon>
        <taxon>Columbidae</taxon>
        <taxon>Patagioenas</taxon>
    </lineage>
</organism>
<keyword evidence="2" id="KW-1003">Cell membrane</keyword>
<keyword evidence="3" id="KW-0245">EGF-like domain</keyword>
<feature type="region of interest" description="Disordered" evidence="9">
    <location>
        <begin position="292"/>
        <end position="313"/>
    </location>
</feature>
<evidence type="ECO:0000256" key="7">
    <source>
        <dbReference type="ARBA" id="ARBA00023157"/>
    </source>
</evidence>
<proteinExistence type="predicted"/>
<evidence type="ECO:0000256" key="3">
    <source>
        <dbReference type="ARBA" id="ARBA00022536"/>
    </source>
</evidence>
<evidence type="ECO:0000259" key="11">
    <source>
        <dbReference type="PROSITE" id="PS01186"/>
    </source>
</evidence>
<evidence type="ECO:0000256" key="8">
    <source>
        <dbReference type="ARBA" id="ARBA00023180"/>
    </source>
</evidence>
<name>A0A1V4K7D0_PATFA</name>
<dbReference type="SMART" id="SM00181">
    <property type="entry name" value="EGF"/>
    <property type="match status" value="3"/>
</dbReference>
<dbReference type="PROSITE" id="PS01186">
    <property type="entry name" value="EGF_2"/>
    <property type="match status" value="1"/>
</dbReference>
<keyword evidence="8" id="KW-0325">Glycoprotein</keyword>
<sequence>MTWRAQRPGKAALRFGCSGDFCNPDPCGTTLATCVRLNSTFNCLCQYGFYYKDNDCHRGKIFPGVITLSGTYDDSVLIVNSAQYEEVLNNLTAFFKYAFENLTGYEQTVIVEIQLVTKNRASPEIRVTLINLFMENTTANNETVSSAVMNATNYFTSDFEYTGTTYCAVYKCDANTTVCEEDEFPRCTCKDGFSKAEWDTLSCSGCSKNCYERENMYCAKENGVPVCTCISDFEEKGGKCVPCSVGYSGEKCENNSELILIIVGTVLGAAVLCLAIAITMVSIRAKHKQDPEKKTLLRSGYSNPNTSEDRQPTMFPRVRTTTGHANPGYQPNNPYEMRDFDDLYEVSREPEGFRIHSRN</sequence>
<dbReference type="OrthoDB" id="8938333at2759"/>
<evidence type="ECO:0000256" key="2">
    <source>
        <dbReference type="ARBA" id="ARBA00022475"/>
    </source>
</evidence>
<keyword evidence="13" id="KW-1185">Reference proteome</keyword>
<dbReference type="EMBL" id="LSYS01004331">
    <property type="protein sequence ID" value="OPJ79807.1"/>
    <property type="molecule type" value="Genomic_DNA"/>
</dbReference>
<dbReference type="GO" id="GO:0005886">
    <property type="term" value="C:plasma membrane"/>
    <property type="evidence" value="ECO:0007669"/>
    <property type="project" value="UniProtKB-SubCell"/>
</dbReference>
<keyword evidence="4" id="KW-0732">Signal</keyword>
<keyword evidence="10" id="KW-1133">Transmembrane helix</keyword>
<evidence type="ECO:0000313" key="13">
    <source>
        <dbReference type="Proteomes" id="UP000190648"/>
    </source>
</evidence>
<evidence type="ECO:0000256" key="10">
    <source>
        <dbReference type="SAM" id="Phobius"/>
    </source>
</evidence>
<keyword evidence="7" id="KW-1015">Disulfide bond</keyword>
<dbReference type="AlphaFoldDB" id="A0A1V4K7D0"/>
<comment type="subcellular location">
    <subcellularLocation>
        <location evidence="1">Cell membrane</location>
    </subcellularLocation>
</comment>
<protein>
    <submittedName>
        <fullName evidence="12">Mucin-13</fullName>
    </submittedName>
</protein>
<dbReference type="STRING" id="372326.A0A1V4K7D0"/>
<evidence type="ECO:0000256" key="4">
    <source>
        <dbReference type="ARBA" id="ARBA00022729"/>
    </source>
</evidence>
<evidence type="ECO:0000256" key="6">
    <source>
        <dbReference type="ARBA" id="ARBA00023136"/>
    </source>
</evidence>
<gene>
    <name evidence="12" type="primary">MUC13</name>
    <name evidence="12" type="ORF">AV530_002280</name>
</gene>
<feature type="transmembrane region" description="Helical" evidence="10">
    <location>
        <begin position="258"/>
        <end position="283"/>
    </location>
</feature>
<dbReference type="Proteomes" id="UP000190648">
    <property type="component" value="Unassembled WGS sequence"/>
</dbReference>
<feature type="domain" description="EGF-like" evidence="11">
    <location>
        <begin position="43"/>
        <end position="56"/>
    </location>
</feature>
<dbReference type="InterPro" id="IPR000742">
    <property type="entry name" value="EGF"/>
</dbReference>
<comment type="caution">
    <text evidence="12">The sequence shown here is derived from an EMBL/GenBank/DDBJ whole genome shotgun (WGS) entry which is preliminary data.</text>
</comment>
<evidence type="ECO:0000256" key="5">
    <source>
        <dbReference type="ARBA" id="ARBA00022737"/>
    </source>
</evidence>
<reference evidence="12 13" key="1">
    <citation type="submission" date="2016-02" db="EMBL/GenBank/DDBJ databases">
        <title>Band-tailed pigeon sequencing and assembly.</title>
        <authorList>
            <person name="Soares A.E."/>
            <person name="Novak B.J."/>
            <person name="Rice E.S."/>
            <person name="O'Connell B."/>
            <person name="Chang D."/>
            <person name="Weber S."/>
            <person name="Shapiro B."/>
        </authorList>
    </citation>
    <scope>NUCLEOTIDE SEQUENCE [LARGE SCALE GENOMIC DNA]</scope>
    <source>
        <strain evidence="12">BTP2013</strain>
        <tissue evidence="12">Blood</tissue>
    </source>
</reference>
<evidence type="ECO:0000256" key="9">
    <source>
        <dbReference type="SAM" id="MobiDB-lite"/>
    </source>
</evidence>
<accession>A0A1V4K7D0</accession>
<dbReference type="PANTHER" id="PTHR24037:SF10">
    <property type="entry name" value="MUCIN-13"/>
    <property type="match status" value="1"/>
</dbReference>
<keyword evidence="5" id="KW-0677">Repeat</keyword>